<keyword evidence="1" id="KW-0472">Membrane</keyword>
<sequence>MLKLFQYGLFFLGLTFFGLGNAIAVKVKYVGLHPWEVLNVALYQHFGLTIGSWGVICGLVLIFISFFVARSYISIGTILNALCIGPIMDFFLWLDILPEATNTWVDYLILLSGIVVSGIGGGMYVAAGIGAGPRDGFMLSIGDKTGLSISKARIIVESIVLVIGLILGGPVFLATFIYTFIQSPIFQRSLKFFNRVKKIISTQNMMSFKKKQSNDGLKL</sequence>
<dbReference type="PANTHER" id="PTHR40078:SF1">
    <property type="entry name" value="INTEGRAL MEMBRANE PROTEIN"/>
    <property type="match status" value="1"/>
</dbReference>
<proteinExistence type="predicted"/>
<protein>
    <recommendedName>
        <fullName evidence="4">YitT family protein</fullName>
    </recommendedName>
</protein>
<dbReference type="Pfam" id="PF19700">
    <property type="entry name" value="DUF6198"/>
    <property type="match status" value="1"/>
</dbReference>
<keyword evidence="1" id="KW-1133">Transmembrane helix</keyword>
<feature type="transmembrane region" description="Helical" evidence="1">
    <location>
        <begin position="154"/>
        <end position="181"/>
    </location>
</feature>
<dbReference type="EMBL" id="PGVE01000064">
    <property type="protein sequence ID" value="PLS03070.1"/>
    <property type="molecule type" value="Genomic_DNA"/>
</dbReference>
<dbReference type="Proteomes" id="UP000234950">
    <property type="component" value="Unassembled WGS sequence"/>
</dbReference>
<evidence type="ECO:0000256" key="1">
    <source>
        <dbReference type="SAM" id="Phobius"/>
    </source>
</evidence>
<accession>A0A2N5HC38</accession>
<organism evidence="2 3">
    <name type="scientific">Neobacillus cucumis</name>
    <dbReference type="NCBI Taxonomy" id="1740721"/>
    <lineage>
        <taxon>Bacteria</taxon>
        <taxon>Bacillati</taxon>
        <taxon>Bacillota</taxon>
        <taxon>Bacilli</taxon>
        <taxon>Bacillales</taxon>
        <taxon>Bacillaceae</taxon>
        <taxon>Neobacillus</taxon>
    </lineage>
</organism>
<dbReference type="InterPro" id="IPR038750">
    <property type="entry name" value="YczE/YyaS-like"/>
</dbReference>
<keyword evidence="1" id="KW-0812">Transmembrane</keyword>
<dbReference type="OrthoDB" id="154912at2"/>
<comment type="caution">
    <text evidence="2">The sequence shown here is derived from an EMBL/GenBank/DDBJ whole genome shotgun (WGS) entry which is preliminary data.</text>
</comment>
<feature type="transmembrane region" description="Helical" evidence="1">
    <location>
        <begin position="108"/>
        <end position="133"/>
    </location>
</feature>
<evidence type="ECO:0000313" key="3">
    <source>
        <dbReference type="Proteomes" id="UP000234950"/>
    </source>
</evidence>
<name>A0A2N5HC38_9BACI</name>
<reference evidence="2 3" key="1">
    <citation type="submission" date="2017-11" db="EMBL/GenBank/DDBJ databases">
        <title>Comparitive Functional Genomics of Dry Heat Resistant strains isolated from the Viking Spacecraft.</title>
        <authorList>
            <person name="Seuylemezian A."/>
            <person name="Cooper K."/>
            <person name="Vaishampayan P."/>
        </authorList>
    </citation>
    <scope>NUCLEOTIDE SEQUENCE [LARGE SCALE GENOMIC DNA]</scope>
    <source>
        <strain evidence="2 3">V32-6</strain>
    </source>
</reference>
<dbReference type="AlphaFoldDB" id="A0A2N5HC38"/>
<evidence type="ECO:0000313" key="2">
    <source>
        <dbReference type="EMBL" id="PLS03070.1"/>
    </source>
</evidence>
<dbReference type="PANTHER" id="PTHR40078">
    <property type="entry name" value="INTEGRAL MEMBRANE PROTEIN-RELATED"/>
    <property type="match status" value="1"/>
</dbReference>
<feature type="transmembrane region" description="Helical" evidence="1">
    <location>
        <begin position="75"/>
        <end position="96"/>
    </location>
</feature>
<feature type="transmembrane region" description="Helical" evidence="1">
    <location>
        <begin position="48"/>
        <end position="68"/>
    </location>
</feature>
<gene>
    <name evidence="2" type="ORF">CVD27_16715</name>
</gene>
<keyword evidence="3" id="KW-1185">Reference proteome</keyword>
<evidence type="ECO:0008006" key="4">
    <source>
        <dbReference type="Google" id="ProtNLM"/>
    </source>
</evidence>